<evidence type="ECO:0000256" key="1">
    <source>
        <dbReference type="ARBA" id="ARBA00008693"/>
    </source>
</evidence>
<accession>A0AAV5U493</accession>
<dbReference type="InterPro" id="IPR004978">
    <property type="entry name" value="Stanniocalcin"/>
</dbReference>
<proteinExistence type="inferred from homology"/>
<protein>
    <submittedName>
        <fullName evidence="5">Uncharacterized protein</fullName>
    </submittedName>
</protein>
<dbReference type="EMBL" id="BTSX01000005">
    <property type="protein sequence ID" value="GMT01443.1"/>
    <property type="molecule type" value="Genomic_DNA"/>
</dbReference>
<organism evidence="5 6">
    <name type="scientific">Pristionchus entomophagus</name>
    <dbReference type="NCBI Taxonomy" id="358040"/>
    <lineage>
        <taxon>Eukaryota</taxon>
        <taxon>Metazoa</taxon>
        <taxon>Ecdysozoa</taxon>
        <taxon>Nematoda</taxon>
        <taxon>Chromadorea</taxon>
        <taxon>Rhabditida</taxon>
        <taxon>Rhabditina</taxon>
        <taxon>Diplogasteromorpha</taxon>
        <taxon>Diplogasteroidea</taxon>
        <taxon>Neodiplogasteridae</taxon>
        <taxon>Pristionchus</taxon>
    </lineage>
</organism>
<name>A0AAV5U493_9BILA</name>
<dbReference type="AlphaFoldDB" id="A0AAV5U493"/>
<comment type="caution">
    <text evidence="5">The sequence shown here is derived from an EMBL/GenBank/DDBJ whole genome shotgun (WGS) entry which is preliminary data.</text>
</comment>
<keyword evidence="4" id="KW-1015">Disulfide bond</keyword>
<comment type="subunit">
    <text evidence="2">Homodimer; disulfide-linked.</text>
</comment>
<gene>
    <name evidence="5" type="ORF">PENTCL1PPCAC_23617</name>
</gene>
<dbReference type="Proteomes" id="UP001432027">
    <property type="component" value="Unassembled WGS sequence"/>
</dbReference>
<dbReference type="GO" id="GO:0005615">
    <property type="term" value="C:extracellular space"/>
    <property type="evidence" value="ECO:0007669"/>
    <property type="project" value="TreeGrafter"/>
</dbReference>
<evidence type="ECO:0000256" key="3">
    <source>
        <dbReference type="ARBA" id="ARBA00022702"/>
    </source>
</evidence>
<dbReference type="GO" id="GO:0005179">
    <property type="term" value="F:hormone activity"/>
    <property type="evidence" value="ECO:0007669"/>
    <property type="project" value="UniProtKB-KW"/>
</dbReference>
<evidence type="ECO:0000313" key="5">
    <source>
        <dbReference type="EMBL" id="GMT01443.1"/>
    </source>
</evidence>
<keyword evidence="6" id="KW-1185">Reference proteome</keyword>
<dbReference type="PANTHER" id="PTHR11245:SF6">
    <property type="entry name" value="DUF19 DOMAIN-CONTAINING PROTEIN"/>
    <property type="match status" value="1"/>
</dbReference>
<evidence type="ECO:0000256" key="2">
    <source>
        <dbReference type="ARBA" id="ARBA00011748"/>
    </source>
</evidence>
<dbReference type="PANTHER" id="PTHR11245">
    <property type="entry name" value="STANNIOCALCIN"/>
    <property type="match status" value="1"/>
</dbReference>
<feature type="non-terminal residue" evidence="5">
    <location>
        <position position="320"/>
    </location>
</feature>
<reference evidence="5" key="1">
    <citation type="submission" date="2023-10" db="EMBL/GenBank/DDBJ databases">
        <title>Genome assembly of Pristionchus species.</title>
        <authorList>
            <person name="Yoshida K."/>
            <person name="Sommer R.J."/>
        </authorList>
    </citation>
    <scope>NUCLEOTIDE SEQUENCE</scope>
    <source>
        <strain evidence="5">RS0144</strain>
    </source>
</reference>
<sequence length="320" mass="37444">MKTAKIFVDFANSPCSNAINTISKGSLDSGRIEPPQLLPIPPEILTIEDWEIKKEEKEEGIPEITGFLNAEDQLKDAEWNGEGYDYVTRKLITMHEINGWKFDDNGENNADVVYRLLSNNNMENVNRLRSTIQYVVNDRHRGLRERLYIRPLLIHHFCNGFSIDYLLSLYEHRIPNTREQLTEYCTIIAKIYKKTDNALFELTANHCECDKIIHVKNKKKEELKKSMGKKFPFLLKPQFIPPTAVKLTEDQLEWRKTGCDFYMYYTLIAITRLRELGYLLNDVFITEIIRITVLNISSNLCKGNERVWASRYIKTVIERN</sequence>
<keyword evidence="3" id="KW-0372">Hormone</keyword>
<evidence type="ECO:0000313" key="6">
    <source>
        <dbReference type="Proteomes" id="UP001432027"/>
    </source>
</evidence>
<comment type="similarity">
    <text evidence="1">Belongs to the stanniocalcin family.</text>
</comment>
<evidence type="ECO:0000256" key="4">
    <source>
        <dbReference type="ARBA" id="ARBA00023157"/>
    </source>
</evidence>
<dbReference type="GO" id="GO:0006874">
    <property type="term" value="P:intracellular calcium ion homeostasis"/>
    <property type="evidence" value="ECO:0007669"/>
    <property type="project" value="TreeGrafter"/>
</dbReference>